<dbReference type="CDD" id="cd06530">
    <property type="entry name" value="S26_SPase_I"/>
    <property type="match status" value="1"/>
</dbReference>
<dbReference type="SUPFAM" id="SSF51306">
    <property type="entry name" value="LexA/Signal peptidase"/>
    <property type="match status" value="1"/>
</dbReference>
<dbReference type="GO" id="GO:0006465">
    <property type="term" value="P:signal peptide processing"/>
    <property type="evidence" value="ECO:0007669"/>
    <property type="project" value="InterPro"/>
</dbReference>
<dbReference type="GO" id="GO:0009003">
    <property type="term" value="F:signal peptidase activity"/>
    <property type="evidence" value="ECO:0007669"/>
    <property type="project" value="UniProtKB-EC"/>
</dbReference>
<feature type="active site" evidence="7">
    <location>
        <position position="71"/>
    </location>
</feature>
<feature type="active site" evidence="7">
    <location>
        <position position="110"/>
    </location>
</feature>
<dbReference type="EC" id="3.4.21.89" evidence="4 8"/>
<dbReference type="PROSITE" id="PS00761">
    <property type="entry name" value="SPASE_I_3"/>
    <property type="match status" value="1"/>
</dbReference>
<dbReference type="GO" id="GO:0005886">
    <property type="term" value="C:plasma membrane"/>
    <property type="evidence" value="ECO:0007669"/>
    <property type="project" value="UniProtKB-SubCell"/>
</dbReference>
<evidence type="ECO:0000256" key="6">
    <source>
        <dbReference type="ARBA" id="ARBA00022801"/>
    </source>
</evidence>
<evidence type="ECO:0000256" key="8">
    <source>
        <dbReference type="RuleBase" id="RU003993"/>
    </source>
</evidence>
<dbReference type="STRING" id="1131292.BCR24_07415"/>
<feature type="compositionally biased region" description="Basic residues" evidence="10">
    <location>
        <begin position="10"/>
        <end position="24"/>
    </location>
</feature>
<dbReference type="Gene3D" id="2.10.109.10">
    <property type="entry name" value="Umud Fragment, subunit A"/>
    <property type="match status" value="1"/>
</dbReference>
<evidence type="ECO:0000256" key="1">
    <source>
        <dbReference type="ARBA" id="ARBA00000677"/>
    </source>
</evidence>
<keyword evidence="13" id="KW-1185">Reference proteome</keyword>
<dbReference type="InterPro" id="IPR019756">
    <property type="entry name" value="Pept_S26A_signal_pept_1_Ser-AS"/>
</dbReference>
<comment type="similarity">
    <text evidence="3 9">Belongs to the peptidase S26 family.</text>
</comment>
<evidence type="ECO:0000256" key="10">
    <source>
        <dbReference type="SAM" id="MobiDB-lite"/>
    </source>
</evidence>
<dbReference type="Proteomes" id="UP000094469">
    <property type="component" value="Unassembled WGS sequence"/>
</dbReference>
<evidence type="ECO:0000259" key="11">
    <source>
        <dbReference type="Pfam" id="PF10502"/>
    </source>
</evidence>
<evidence type="ECO:0000256" key="4">
    <source>
        <dbReference type="ARBA" id="ARBA00013208"/>
    </source>
</evidence>
<sequence>MQPTYAENRPRKKRPVSSSRKKKSLKKTLKKIGGKVLRSLKQKETIWLLILLTVIVLFFLRFSTHRVDGQSMEPTFQTNDRILISPNSTLSRYAVVTFEPKNIKNESYVKRIIGMPGDRIQLMGNALFLLPKENEKKEKVDLTTEVPDGTIKIMVSEAVMNQLHQYERIPKDRYFVQGDNRLHSDDSRVFGLIDKAQIEGVVLYRYYPFSKMGIVH</sequence>
<evidence type="ECO:0000256" key="5">
    <source>
        <dbReference type="ARBA" id="ARBA00022670"/>
    </source>
</evidence>
<dbReference type="PANTHER" id="PTHR43390">
    <property type="entry name" value="SIGNAL PEPTIDASE I"/>
    <property type="match status" value="1"/>
</dbReference>
<evidence type="ECO:0000313" key="12">
    <source>
        <dbReference type="EMBL" id="OEG21473.1"/>
    </source>
</evidence>
<dbReference type="InterPro" id="IPR000223">
    <property type="entry name" value="Pept_S26A_signal_pept_1"/>
</dbReference>
<evidence type="ECO:0000256" key="7">
    <source>
        <dbReference type="PIRSR" id="PIRSR600223-1"/>
    </source>
</evidence>
<feature type="region of interest" description="Disordered" evidence="10">
    <location>
        <begin position="1"/>
        <end position="24"/>
    </location>
</feature>
<name>A0A1E5H956_9ENTE</name>
<comment type="caution">
    <text evidence="12">The sequence shown here is derived from an EMBL/GenBank/DDBJ whole genome shotgun (WGS) entry which is preliminary data.</text>
</comment>
<organism evidence="12 13">
    <name type="scientific">Enterococcus ureilyticus</name>
    <dbReference type="NCBI Taxonomy" id="1131292"/>
    <lineage>
        <taxon>Bacteria</taxon>
        <taxon>Bacillati</taxon>
        <taxon>Bacillota</taxon>
        <taxon>Bacilli</taxon>
        <taxon>Lactobacillales</taxon>
        <taxon>Enterococcaceae</taxon>
        <taxon>Enterococcus</taxon>
    </lineage>
</organism>
<feature type="domain" description="Peptidase S26" evidence="11">
    <location>
        <begin position="47"/>
        <end position="206"/>
    </location>
</feature>
<accession>A0A1E5H956</accession>
<comment type="catalytic activity">
    <reaction evidence="1 8">
        <text>Cleavage of hydrophobic, N-terminal signal or leader sequences from secreted and periplasmic proteins.</text>
        <dbReference type="EC" id="3.4.21.89"/>
    </reaction>
</comment>
<keyword evidence="5 8" id="KW-0645">Protease</keyword>
<comment type="subcellular location">
    <subcellularLocation>
        <location evidence="2">Cell membrane</location>
        <topology evidence="2">Single-pass type II membrane protein</topology>
    </subcellularLocation>
    <subcellularLocation>
        <location evidence="9">Membrane</location>
        <topology evidence="9">Single-pass type II membrane protein</topology>
    </subcellularLocation>
</comment>
<dbReference type="PANTHER" id="PTHR43390:SF1">
    <property type="entry name" value="CHLOROPLAST PROCESSING PEPTIDASE"/>
    <property type="match status" value="1"/>
</dbReference>
<reference evidence="13" key="1">
    <citation type="submission" date="2016-09" db="EMBL/GenBank/DDBJ databases">
        <authorList>
            <person name="Gulvik C.A."/>
        </authorList>
    </citation>
    <scope>NUCLEOTIDE SEQUENCE [LARGE SCALE GENOMIC DNA]</scope>
    <source>
        <strain evidence="13">LMG 26676</strain>
    </source>
</reference>
<dbReference type="EMBL" id="MIKC01000040">
    <property type="protein sequence ID" value="OEG21473.1"/>
    <property type="molecule type" value="Genomic_DNA"/>
</dbReference>
<dbReference type="InterPro" id="IPR019533">
    <property type="entry name" value="Peptidase_S26"/>
</dbReference>
<dbReference type="InterPro" id="IPR019757">
    <property type="entry name" value="Pept_S26A_signal_pept_1_Lys-AS"/>
</dbReference>
<protein>
    <recommendedName>
        <fullName evidence="4 8">Signal peptidase I</fullName>
        <ecNumber evidence="4 8">3.4.21.89</ecNumber>
    </recommendedName>
</protein>
<dbReference type="PROSITE" id="PS00501">
    <property type="entry name" value="SPASE_I_1"/>
    <property type="match status" value="1"/>
</dbReference>
<evidence type="ECO:0000256" key="2">
    <source>
        <dbReference type="ARBA" id="ARBA00004401"/>
    </source>
</evidence>
<dbReference type="InterPro" id="IPR036286">
    <property type="entry name" value="LexA/Signal_pep-like_sf"/>
</dbReference>
<evidence type="ECO:0000313" key="13">
    <source>
        <dbReference type="Proteomes" id="UP000094469"/>
    </source>
</evidence>
<proteinExistence type="inferred from homology"/>
<dbReference type="PROSITE" id="PS00760">
    <property type="entry name" value="SPASE_I_2"/>
    <property type="match status" value="1"/>
</dbReference>
<dbReference type="GO" id="GO:0004252">
    <property type="term" value="F:serine-type endopeptidase activity"/>
    <property type="evidence" value="ECO:0007669"/>
    <property type="project" value="InterPro"/>
</dbReference>
<keyword evidence="6 8" id="KW-0378">Hydrolase</keyword>
<dbReference type="PRINTS" id="PR00727">
    <property type="entry name" value="LEADERPTASE"/>
</dbReference>
<dbReference type="NCBIfam" id="TIGR02227">
    <property type="entry name" value="sigpep_I_bact"/>
    <property type="match status" value="1"/>
</dbReference>
<gene>
    <name evidence="12" type="ORF">BCR24_07415</name>
</gene>
<dbReference type="Pfam" id="PF10502">
    <property type="entry name" value="Peptidase_S26"/>
    <property type="match status" value="1"/>
</dbReference>
<dbReference type="InterPro" id="IPR019758">
    <property type="entry name" value="Pept_S26A_signal_pept_1_CS"/>
</dbReference>
<dbReference type="AlphaFoldDB" id="A0A1E5H956"/>
<evidence type="ECO:0000256" key="9">
    <source>
        <dbReference type="RuleBase" id="RU362042"/>
    </source>
</evidence>
<evidence type="ECO:0000256" key="3">
    <source>
        <dbReference type="ARBA" id="ARBA00009370"/>
    </source>
</evidence>